<keyword evidence="5 8" id="KW-1133">Transmembrane helix</keyword>
<feature type="transmembrane region" description="Helical" evidence="8">
    <location>
        <begin position="245"/>
        <end position="264"/>
    </location>
</feature>
<feature type="transmembrane region" description="Helical" evidence="8">
    <location>
        <begin position="195"/>
        <end position="218"/>
    </location>
</feature>
<feature type="transmembrane region" description="Helical" evidence="8">
    <location>
        <begin position="366"/>
        <end position="385"/>
    </location>
</feature>
<evidence type="ECO:0000256" key="3">
    <source>
        <dbReference type="ARBA" id="ARBA00022475"/>
    </source>
</evidence>
<feature type="transmembrane region" description="Helical" evidence="8">
    <location>
        <begin position="418"/>
        <end position="442"/>
    </location>
</feature>
<sequence>MKLINENYKAKARMSSTQIIVLGFLLAIIVGAALLMLPFATARGQHTGFSTAMFTATTSICVTGLVVVDTFSHWSIFGQMIILILIQIGGFGVITLYSEIMILLKKRFSLSTRLLIQDYYNLDSIHGLIKFLRRVIRDTLLVEGVGAVLYSFVFIPKFGFLRGLWISIFNSVSAFCNAGMDVIGPNSLIDYNTNVAVNAITITLIVLGGLGYVVWFDIIETAKISYKRGYNFITFWKKVNEHTKLVISLTLFLLITGTLFVLFFEWNNPRTIADLPLGNKILSSFFQSVTFRTAGFATLPQDRLTPSTCLIGCIYMFIGGSPVGTAGGVKTVTIFVLFMNSVSFIRDRKEAVVFKRSVSPKLINKATAIITSNLIITFALIMALMQTARISLLAATYEIFSATGTVGLSRGLTPNLSLSGMIIVMIGMYAGRIGPISMALFFKTSHADKNDIKYSDGHFIVG</sequence>
<dbReference type="Pfam" id="PF02386">
    <property type="entry name" value="TrkH"/>
    <property type="match status" value="1"/>
</dbReference>
<comment type="subcellular location">
    <subcellularLocation>
        <location evidence="1">Cell membrane</location>
        <topology evidence="1">Multi-pass membrane protein</topology>
    </subcellularLocation>
</comment>
<reference evidence="10" key="1">
    <citation type="submission" date="2016-11" db="EMBL/GenBank/DDBJ databases">
        <authorList>
            <person name="Varghese N."/>
            <person name="Submissions S."/>
        </authorList>
    </citation>
    <scope>NUCLEOTIDE SEQUENCE [LARGE SCALE GENOMIC DNA]</scope>
    <source>
        <strain evidence="10">DSM 3071</strain>
    </source>
</reference>
<evidence type="ECO:0000313" key="9">
    <source>
        <dbReference type="EMBL" id="SHH55966.1"/>
    </source>
</evidence>
<protein>
    <submittedName>
        <fullName evidence="9">Trk system potassium uptake protein TrkH</fullName>
    </submittedName>
</protein>
<evidence type="ECO:0000256" key="5">
    <source>
        <dbReference type="ARBA" id="ARBA00022989"/>
    </source>
</evidence>
<feature type="transmembrane region" description="Helical" evidence="8">
    <location>
        <begin position="325"/>
        <end position="345"/>
    </location>
</feature>
<gene>
    <name evidence="9" type="ORF">SAMN02745229_00669</name>
</gene>
<feature type="transmembrane region" description="Helical" evidence="8">
    <location>
        <begin position="20"/>
        <end position="40"/>
    </location>
</feature>
<dbReference type="AlphaFoldDB" id="A0A1M5TZC8"/>
<keyword evidence="7 8" id="KW-0472">Membrane</keyword>
<dbReference type="GeneID" id="89510596"/>
<organism evidence="9 10">
    <name type="scientific">Butyrivibrio fibrisolvens DSM 3071</name>
    <dbReference type="NCBI Taxonomy" id="1121131"/>
    <lineage>
        <taxon>Bacteria</taxon>
        <taxon>Bacillati</taxon>
        <taxon>Bacillota</taxon>
        <taxon>Clostridia</taxon>
        <taxon>Lachnospirales</taxon>
        <taxon>Lachnospiraceae</taxon>
        <taxon>Butyrivibrio</taxon>
    </lineage>
</organism>
<keyword evidence="4 8" id="KW-0812">Transmembrane</keyword>
<name>A0A1M5TZC8_BUTFI</name>
<accession>A0A1M5TZC8</accession>
<dbReference type="EMBL" id="FQXK01000005">
    <property type="protein sequence ID" value="SHH55966.1"/>
    <property type="molecule type" value="Genomic_DNA"/>
</dbReference>
<keyword evidence="2" id="KW-0813">Transport</keyword>
<feature type="transmembrane region" description="Helical" evidence="8">
    <location>
        <begin position="80"/>
        <end position="104"/>
    </location>
</feature>
<keyword evidence="6" id="KW-0406">Ion transport</keyword>
<dbReference type="InterPro" id="IPR003445">
    <property type="entry name" value="Cat_transpt"/>
</dbReference>
<keyword evidence="10" id="KW-1185">Reference proteome</keyword>
<evidence type="ECO:0000256" key="6">
    <source>
        <dbReference type="ARBA" id="ARBA00023065"/>
    </source>
</evidence>
<evidence type="ECO:0000256" key="7">
    <source>
        <dbReference type="ARBA" id="ARBA00023136"/>
    </source>
</evidence>
<dbReference type="Proteomes" id="UP000184278">
    <property type="component" value="Unassembled WGS sequence"/>
</dbReference>
<evidence type="ECO:0000256" key="1">
    <source>
        <dbReference type="ARBA" id="ARBA00004651"/>
    </source>
</evidence>
<evidence type="ECO:0000256" key="4">
    <source>
        <dbReference type="ARBA" id="ARBA00022692"/>
    </source>
</evidence>
<dbReference type="PANTHER" id="PTHR32024:SF1">
    <property type="entry name" value="KTR SYSTEM POTASSIUM UPTAKE PROTEIN B"/>
    <property type="match status" value="1"/>
</dbReference>
<dbReference type="PANTHER" id="PTHR32024">
    <property type="entry name" value="TRK SYSTEM POTASSIUM UPTAKE PROTEIN TRKG-RELATED"/>
    <property type="match status" value="1"/>
</dbReference>
<dbReference type="GO" id="GO:0030001">
    <property type="term" value="P:metal ion transport"/>
    <property type="evidence" value="ECO:0007669"/>
    <property type="project" value="UniProtKB-ARBA"/>
</dbReference>
<evidence type="ECO:0000256" key="8">
    <source>
        <dbReference type="SAM" id="Phobius"/>
    </source>
</evidence>
<proteinExistence type="predicted"/>
<dbReference type="GO" id="GO:0005886">
    <property type="term" value="C:plasma membrane"/>
    <property type="evidence" value="ECO:0007669"/>
    <property type="project" value="UniProtKB-SubCell"/>
</dbReference>
<dbReference type="RefSeq" id="WP_242951139.1">
    <property type="nucleotide sequence ID" value="NZ_FQXK01000005.1"/>
</dbReference>
<feature type="transmembrane region" description="Helical" evidence="8">
    <location>
        <begin position="140"/>
        <end position="160"/>
    </location>
</feature>
<dbReference type="STRING" id="1121131.SAMN02745229_00669"/>
<dbReference type="GO" id="GO:0008324">
    <property type="term" value="F:monoatomic cation transmembrane transporter activity"/>
    <property type="evidence" value="ECO:0007669"/>
    <property type="project" value="InterPro"/>
</dbReference>
<keyword evidence="3" id="KW-1003">Cell membrane</keyword>
<evidence type="ECO:0000256" key="2">
    <source>
        <dbReference type="ARBA" id="ARBA00022448"/>
    </source>
</evidence>
<evidence type="ECO:0000313" key="10">
    <source>
        <dbReference type="Proteomes" id="UP000184278"/>
    </source>
</evidence>